<evidence type="ECO:0000313" key="1">
    <source>
        <dbReference type="Proteomes" id="UP000887576"/>
    </source>
</evidence>
<name>A0AC34PYG8_9BILA</name>
<protein>
    <submittedName>
        <fullName evidence="2">Uncharacterized protein</fullName>
    </submittedName>
</protein>
<reference evidence="2" key="1">
    <citation type="submission" date="2022-11" db="UniProtKB">
        <authorList>
            <consortium name="WormBaseParasite"/>
        </authorList>
    </citation>
    <scope>IDENTIFICATION</scope>
</reference>
<organism evidence="1 2">
    <name type="scientific">Panagrolaimus sp. JU765</name>
    <dbReference type="NCBI Taxonomy" id="591449"/>
    <lineage>
        <taxon>Eukaryota</taxon>
        <taxon>Metazoa</taxon>
        <taxon>Ecdysozoa</taxon>
        <taxon>Nematoda</taxon>
        <taxon>Chromadorea</taxon>
        <taxon>Rhabditida</taxon>
        <taxon>Tylenchina</taxon>
        <taxon>Panagrolaimomorpha</taxon>
        <taxon>Panagrolaimoidea</taxon>
        <taxon>Panagrolaimidae</taxon>
        <taxon>Panagrolaimus</taxon>
    </lineage>
</organism>
<evidence type="ECO:0000313" key="2">
    <source>
        <dbReference type="WBParaSite" id="JU765_v2.g11148.t1"/>
    </source>
</evidence>
<accession>A0AC34PYG8</accession>
<dbReference type="WBParaSite" id="JU765_v2.g11148.t1">
    <property type="protein sequence ID" value="JU765_v2.g11148.t1"/>
    <property type="gene ID" value="JU765_v2.g11148"/>
</dbReference>
<sequence length="168" mass="19269">MPSLFVNSLSDENNNLSPYQSSGIKRKIIYEKSLPEKRNKSDENVVEQQLSQQLAILRAKNIKLKAQLKEKELKLKTTISKEVYLDMINRIKNLESSLKPHSETIDNALKLLKNGEASKIAAIQAEIYDLRKKNYDLNHDNECLQQLVANFRASMLKEIKIEPQTSSL</sequence>
<proteinExistence type="predicted"/>
<dbReference type="Proteomes" id="UP000887576">
    <property type="component" value="Unplaced"/>
</dbReference>